<reference evidence="7 8" key="1">
    <citation type="submission" date="2013-11" db="EMBL/GenBank/DDBJ databases">
        <title>Complete genome sequence of Clostridum sp. M2/40.</title>
        <authorList>
            <person name="Wibberg D."/>
            <person name="Puehler A."/>
            <person name="Schlueter A."/>
        </authorList>
    </citation>
    <scope>NUCLEOTIDE SEQUENCE [LARGE SCALE GENOMIC DNA]</scope>
    <source>
        <strain evidence="8">M2/40</strain>
    </source>
</reference>
<keyword evidence="3" id="KW-0807">Transducer</keyword>
<evidence type="ECO:0000259" key="6">
    <source>
        <dbReference type="PROSITE" id="PS50111"/>
    </source>
</evidence>
<dbReference type="RefSeq" id="WP_044039162.1">
    <property type="nucleotide sequence ID" value="NZ_HG917868.1"/>
</dbReference>
<dbReference type="Pfam" id="PF00015">
    <property type="entry name" value="MCPsignal"/>
    <property type="match status" value="1"/>
</dbReference>
<dbReference type="InterPro" id="IPR051310">
    <property type="entry name" value="MCP_chemotaxis"/>
</dbReference>
<dbReference type="Gene3D" id="1.10.287.950">
    <property type="entry name" value="Methyl-accepting chemotaxis protein"/>
    <property type="match status" value="1"/>
</dbReference>
<feature type="domain" description="Methyl-accepting transducer" evidence="6">
    <location>
        <begin position="213"/>
        <end position="453"/>
    </location>
</feature>
<dbReference type="GO" id="GO:0004888">
    <property type="term" value="F:transmembrane signaling receptor activity"/>
    <property type="evidence" value="ECO:0007669"/>
    <property type="project" value="TreeGrafter"/>
</dbReference>
<dbReference type="HOGENOM" id="CLU_000445_107_18_9"/>
<feature type="transmembrane region" description="Helical" evidence="5">
    <location>
        <begin position="118"/>
        <end position="136"/>
    </location>
</feature>
<dbReference type="InterPro" id="IPR004089">
    <property type="entry name" value="MCPsignal_dom"/>
</dbReference>
<comment type="similarity">
    <text evidence="2">Belongs to the methyl-accepting chemotaxis (MCP) protein family.</text>
</comment>
<gene>
    <name evidence="7" type="ORF">CM240_2251</name>
</gene>
<dbReference type="eggNOG" id="COG0840">
    <property type="taxonomic scope" value="Bacteria"/>
</dbReference>
<evidence type="ECO:0000313" key="7">
    <source>
        <dbReference type="EMBL" id="CDM69394.1"/>
    </source>
</evidence>
<dbReference type="Proteomes" id="UP000019426">
    <property type="component" value="Chromosome M2/40_rep1"/>
</dbReference>
<dbReference type="EMBL" id="HG917868">
    <property type="protein sequence ID" value="CDM69394.1"/>
    <property type="molecule type" value="Genomic_DNA"/>
</dbReference>
<keyword evidence="5" id="KW-0472">Membrane</keyword>
<proteinExistence type="inferred from homology"/>
<sequence length="494" mass="55712">MELKLRDELRLNRVANDNLVKMVRLITVILLLSTIGLYVTKVGTLVQAIIVSVTVVITWISSTITYRLNRDSVHVKNIVLIGYVISWTYTYVVLDFYVSFAFGFAFITAYVLYGDKKYIMMIAVIIFLVTGCKMIFDDKLSDNINTYLIIFEQNLLFIYAIYKNTVAINSFDIINKEYVKDLNISRGKQDNLIKEVMNLNNTIDENTGAVLEIVDNISEESNLLTESLGEIANGSQRNNDFIQMQVQYTKDVQEKLNYAADMTTEMSSISEKTNEVIKESNNIIDELKQQSEVVKESNMSVKSIMNELDERSRGIVEITTVIDNIVKQTNLLSLNASIEAARAGESGKGFAVVAEEIRKLAEQSAKSIENIASITNELQSKLSDSIISVEKLNEANIKQNELVMRTTEIFENIDINTKNVMKRVEGIDREVNNIVEANGVIVEAIDNLSATSEETMAATEECLAISNNFKDKAKEAFKLTNELKENTENVKELY</sequence>
<feature type="transmembrane region" description="Helical" evidence="5">
    <location>
        <begin position="143"/>
        <end position="162"/>
    </location>
</feature>
<evidence type="ECO:0000256" key="3">
    <source>
        <dbReference type="PROSITE-ProRule" id="PRU00284"/>
    </source>
</evidence>
<dbReference type="GO" id="GO:0006935">
    <property type="term" value="P:chemotaxis"/>
    <property type="evidence" value="ECO:0007669"/>
    <property type="project" value="UniProtKB-KW"/>
</dbReference>
<name>W6S0N8_9CLOT</name>
<dbReference type="GO" id="GO:0005886">
    <property type="term" value="C:plasma membrane"/>
    <property type="evidence" value="ECO:0007669"/>
    <property type="project" value="TreeGrafter"/>
</dbReference>
<evidence type="ECO:0000256" key="5">
    <source>
        <dbReference type="SAM" id="Phobius"/>
    </source>
</evidence>
<dbReference type="PROSITE" id="PS50111">
    <property type="entry name" value="CHEMOTAXIS_TRANSDUC_2"/>
    <property type="match status" value="1"/>
</dbReference>
<dbReference type="STRING" id="1216932.CM240_2251"/>
<protein>
    <submittedName>
        <fullName evidence="7">Methyl-accepting chemotaxis sensory transducer</fullName>
    </submittedName>
</protein>
<keyword evidence="1" id="KW-0145">Chemotaxis</keyword>
<evidence type="ECO:0000256" key="1">
    <source>
        <dbReference type="ARBA" id="ARBA00022500"/>
    </source>
</evidence>
<dbReference type="SMART" id="SM00283">
    <property type="entry name" value="MA"/>
    <property type="match status" value="1"/>
</dbReference>
<dbReference type="AlphaFoldDB" id="W6S0N8"/>
<dbReference type="GO" id="GO:0007165">
    <property type="term" value="P:signal transduction"/>
    <property type="evidence" value="ECO:0007669"/>
    <property type="project" value="UniProtKB-KW"/>
</dbReference>
<keyword evidence="5" id="KW-0812">Transmembrane</keyword>
<dbReference type="PATRIC" id="fig|1216932.3.peg.2234"/>
<evidence type="ECO:0000256" key="2">
    <source>
        <dbReference type="ARBA" id="ARBA00029447"/>
    </source>
</evidence>
<dbReference type="OrthoDB" id="9816519at2"/>
<dbReference type="PANTHER" id="PTHR43531:SF11">
    <property type="entry name" value="METHYL-ACCEPTING CHEMOTAXIS PROTEIN 3"/>
    <property type="match status" value="1"/>
</dbReference>
<keyword evidence="4" id="KW-0175">Coiled coil</keyword>
<organism evidence="7 8">
    <name type="scientific">Clostridium bornimense</name>
    <dbReference type="NCBI Taxonomy" id="1216932"/>
    <lineage>
        <taxon>Bacteria</taxon>
        <taxon>Bacillati</taxon>
        <taxon>Bacillota</taxon>
        <taxon>Clostridia</taxon>
        <taxon>Eubacteriales</taxon>
        <taxon>Clostridiaceae</taxon>
        <taxon>Clostridium</taxon>
    </lineage>
</organism>
<evidence type="ECO:0000256" key="4">
    <source>
        <dbReference type="SAM" id="Coils"/>
    </source>
</evidence>
<dbReference type="SUPFAM" id="SSF58104">
    <property type="entry name" value="Methyl-accepting chemotaxis protein (MCP) signaling domain"/>
    <property type="match status" value="1"/>
</dbReference>
<feature type="transmembrane region" description="Helical" evidence="5">
    <location>
        <begin position="80"/>
        <end position="112"/>
    </location>
</feature>
<keyword evidence="8" id="KW-1185">Reference proteome</keyword>
<feature type="transmembrane region" description="Helical" evidence="5">
    <location>
        <begin position="45"/>
        <end position="68"/>
    </location>
</feature>
<keyword evidence="5" id="KW-1133">Transmembrane helix</keyword>
<dbReference type="KEGG" id="clt:CM240_2251"/>
<accession>W6S0N8</accession>
<feature type="coiled-coil region" evidence="4">
    <location>
        <begin position="270"/>
        <end position="297"/>
    </location>
</feature>
<evidence type="ECO:0000313" key="8">
    <source>
        <dbReference type="Proteomes" id="UP000019426"/>
    </source>
</evidence>
<dbReference type="PANTHER" id="PTHR43531">
    <property type="entry name" value="PROTEIN ICFG"/>
    <property type="match status" value="1"/>
</dbReference>
<feature type="transmembrane region" description="Helical" evidence="5">
    <location>
        <begin position="21"/>
        <end position="39"/>
    </location>
</feature>